<evidence type="ECO:0000313" key="2">
    <source>
        <dbReference type="EMBL" id="UXH40299.1"/>
    </source>
</evidence>
<evidence type="ECO:0000256" key="1">
    <source>
        <dbReference type="SAM" id="SignalP"/>
    </source>
</evidence>
<protein>
    <submittedName>
        <fullName evidence="2">Peptidase M72 family protein</fullName>
    </submittedName>
</protein>
<proteinExistence type="predicted"/>
<dbReference type="RefSeq" id="WP_261744566.1">
    <property type="nucleotide sequence ID" value="NZ_CP104557.1"/>
</dbReference>
<feature type="chain" id="PRO_5046958558" evidence="1">
    <location>
        <begin position="25"/>
        <end position="531"/>
    </location>
</feature>
<keyword evidence="3" id="KW-1185">Reference proteome</keyword>
<dbReference type="SUPFAM" id="SSF55486">
    <property type="entry name" value="Metalloproteases ('zincins'), catalytic domain"/>
    <property type="match status" value="1"/>
</dbReference>
<dbReference type="Proteomes" id="UP001064504">
    <property type="component" value="Chromosome"/>
</dbReference>
<dbReference type="EMBL" id="CP104557">
    <property type="protein sequence ID" value="UXH40299.1"/>
    <property type="molecule type" value="Genomic_DNA"/>
</dbReference>
<organism evidence="2 3">
    <name type="scientific">Pseudomonas promysalinigenes</name>
    <dbReference type="NCBI Taxonomy" id="485898"/>
    <lineage>
        <taxon>Bacteria</taxon>
        <taxon>Pseudomonadati</taxon>
        <taxon>Pseudomonadota</taxon>
        <taxon>Gammaproteobacteria</taxon>
        <taxon>Pseudomonadales</taxon>
        <taxon>Pseudomonadaceae</taxon>
        <taxon>Pseudomonas</taxon>
    </lineage>
</organism>
<accession>A0ABY6AQJ4</accession>
<evidence type="ECO:0000313" key="3">
    <source>
        <dbReference type="Proteomes" id="UP001064504"/>
    </source>
</evidence>
<dbReference type="Pfam" id="PF13582">
    <property type="entry name" value="Reprolysin_3"/>
    <property type="match status" value="1"/>
</dbReference>
<reference evidence="2" key="1">
    <citation type="submission" date="2022-09" db="EMBL/GenBank/DDBJ databases">
        <title>Complete genome sequence of Pseudomonas promysalinigenes strain RL-WG26, a newly isolated PGPR with the potential for plant salinity stress alleviation.</title>
        <authorList>
            <person name="Ren L."/>
            <person name="Wang G."/>
            <person name="Hu H."/>
        </authorList>
    </citation>
    <scope>NUCLEOTIDE SEQUENCE</scope>
    <source>
        <strain evidence="2">RL-WG26</strain>
    </source>
</reference>
<feature type="signal peptide" evidence="1">
    <location>
        <begin position="1"/>
        <end position="24"/>
    </location>
</feature>
<keyword evidence="1" id="KW-0732">Signal</keyword>
<name>A0ABY6AQJ4_9PSED</name>
<sequence>MKTPISAKCLMYAGLIMATSSAWAVTSPIPGSAVQLFKIEPTPERQVLQRTGTAYMQQLLADPANEQVTLIELTPTLLTNQTQALAVTLPDGKAAQFHLRDFTPIAQGIHGWVGYKPSTWKQAHAPSSATEIDYDPLYYLSLVREGDKLVGSVIVEGQRYRIDHIGDGQHVLIKVDESKLPKEAEPLKAQDVAMDNTIGKAPQSAHSIIRVMFLATNQRKAASPNYKLELANALNTANQYLKNSKVDLTYELAGFYEGAYDEAGRTYQQQLNDLRLAEPFAGEVLARRELLGADLVSMYSTVSAVCGVAWLSASKVQGHSVISCPGSLAHELGHNLGVNHGWKEGDSISNPPYMHGYRSEGSPAFHTQMITSHGAIPYFSNPRLTYQGAALGTVDHHDAARRINERRETVENYYPPVMINVTVFDNPGMQGDSCSFDLPAGNMTTTLIEDVCGSAWVRKVWSARVKNMTAGKTLRLGNSVAYHSYTSTSYAGDFDVPTLSAHALEMPEGMVLTPNNGNLTKLIEQVEIRPL</sequence>
<gene>
    <name evidence="2" type="ORF">N5C08_01735</name>
</gene>